<dbReference type="AlphaFoldDB" id="A0A928BTL4"/>
<organism evidence="1 2">
    <name type="scientific">Xylanibacter ruminicola</name>
    <name type="common">Prevotella ruminicola</name>
    <dbReference type="NCBI Taxonomy" id="839"/>
    <lineage>
        <taxon>Bacteria</taxon>
        <taxon>Pseudomonadati</taxon>
        <taxon>Bacteroidota</taxon>
        <taxon>Bacteroidia</taxon>
        <taxon>Bacteroidales</taxon>
        <taxon>Prevotellaceae</taxon>
        <taxon>Xylanibacter</taxon>
    </lineage>
</organism>
<accession>A0A928BTL4</accession>
<dbReference type="Proteomes" id="UP000763088">
    <property type="component" value="Unassembled WGS sequence"/>
</dbReference>
<dbReference type="InterPro" id="IPR020483">
    <property type="entry name" value="Uncharacterised_YgbA"/>
</dbReference>
<comment type="caution">
    <text evidence="1">The sequence shown here is derived from an EMBL/GenBank/DDBJ whole genome shotgun (WGS) entry which is preliminary data.</text>
</comment>
<reference evidence="1" key="1">
    <citation type="submission" date="2019-04" db="EMBL/GenBank/DDBJ databases">
        <title>Evolution of Biomass-Degrading Anaerobic Consortia Revealed by Metagenomics.</title>
        <authorList>
            <person name="Peng X."/>
        </authorList>
    </citation>
    <scope>NUCLEOTIDE SEQUENCE</scope>
    <source>
        <strain evidence="1">SIG141</strain>
    </source>
</reference>
<evidence type="ECO:0000313" key="1">
    <source>
        <dbReference type="EMBL" id="MBE6266611.1"/>
    </source>
</evidence>
<protein>
    <submittedName>
        <fullName evidence="1">Nitrous oxide-stimulated promoter family protein</fullName>
    </submittedName>
</protein>
<gene>
    <name evidence="1" type="ORF">E7102_09090</name>
</gene>
<dbReference type="EMBL" id="SUYD01000010">
    <property type="protein sequence ID" value="MBE6266611.1"/>
    <property type="molecule type" value="Genomic_DNA"/>
</dbReference>
<sequence>MSRIEREKRTVRKMIELYCRQHLHQDTMPEEYQHLADFACRRLDHCKYGEQKTACKDCPTHCYAPKEREKIREVMRWAGPRMIWYAPKDAILHILKK</sequence>
<dbReference type="NCBIfam" id="NF007714">
    <property type="entry name" value="PRK10410.1-2"/>
    <property type="match status" value="1"/>
</dbReference>
<dbReference type="Pfam" id="PF11756">
    <property type="entry name" value="YgbA_NO"/>
    <property type="match status" value="1"/>
</dbReference>
<name>A0A928BTL4_XYLRU</name>
<evidence type="ECO:0000313" key="2">
    <source>
        <dbReference type="Proteomes" id="UP000763088"/>
    </source>
</evidence>
<proteinExistence type="predicted"/>